<dbReference type="InterPro" id="IPR027417">
    <property type="entry name" value="P-loop_NTPase"/>
</dbReference>
<dbReference type="OrthoDB" id="6500128at2759"/>
<dbReference type="GO" id="GO:0005524">
    <property type="term" value="F:ATP binding"/>
    <property type="evidence" value="ECO:0007669"/>
    <property type="project" value="UniProtKB-KW"/>
</dbReference>
<keyword evidence="5 6" id="KW-0472">Membrane</keyword>
<dbReference type="EMBL" id="CAJVRM010000746">
    <property type="protein sequence ID" value="CAG8983983.1"/>
    <property type="molecule type" value="Genomic_DNA"/>
</dbReference>
<evidence type="ECO:0000256" key="1">
    <source>
        <dbReference type="ARBA" id="ARBA00022692"/>
    </source>
</evidence>
<reference evidence="8" key="1">
    <citation type="submission" date="2021-07" db="EMBL/GenBank/DDBJ databases">
        <authorList>
            <person name="Durling M."/>
        </authorList>
    </citation>
    <scope>NUCLEOTIDE SEQUENCE</scope>
</reference>
<keyword evidence="9" id="KW-1185">Reference proteome</keyword>
<evidence type="ECO:0000259" key="7">
    <source>
        <dbReference type="PROSITE" id="PS50893"/>
    </source>
</evidence>
<dbReference type="SUPFAM" id="SSF52540">
    <property type="entry name" value="P-loop containing nucleoside triphosphate hydrolases"/>
    <property type="match status" value="1"/>
</dbReference>
<feature type="transmembrane region" description="Helical" evidence="6">
    <location>
        <begin position="249"/>
        <end position="270"/>
    </location>
</feature>
<dbReference type="InterPro" id="IPR036640">
    <property type="entry name" value="ABC1_TM_sf"/>
</dbReference>
<dbReference type="Proteomes" id="UP000701801">
    <property type="component" value="Unassembled WGS sequence"/>
</dbReference>
<dbReference type="Pfam" id="PF00005">
    <property type="entry name" value="ABC_tran"/>
    <property type="match status" value="1"/>
</dbReference>
<dbReference type="GO" id="GO:0016020">
    <property type="term" value="C:membrane"/>
    <property type="evidence" value="ECO:0007669"/>
    <property type="project" value="InterPro"/>
</dbReference>
<sequence length="824" mass="91155">MTFSGEHDLFQQNLERFDFNIQFEQLFFSIIPSVLFIVTSLCRTLSRLKKPTVVNAPTFRFIKLCAITIYIVLELSLLVLATTGPFQSKSMFVTASALKLTVAFFMVTLSFMDHNRSSRPSVILSSYLFLTLLLEHTFATVFTAAVALKVVILLLEAQQKSRWVSWDKKEHSPEETSGIFSLGVYFWLNKMFLVGYRQIMTVEDLYPLDNSFDAISLHDRFSANMDYSELKGDNFGLVKVLTRTLKVSLLVPIPFRLALIGFTFCQPFFIERLLNYLADPNRDTNVGYGFIGASILIYSGIALSRAFIGTTQSAKVLLQTKTNTDARSQVALAAWMLHIRLGVVFVAPIVLVIVCFTGLAILTNFTGDSQRAWMTGVQERVGLTASVIAGMKNLKISGLATAVSDYVQSLRVKGLAAGARIRKIFIIAALLGYIPLLIGPPITFAFSQRSFDVAKVFTILSFLTLLTKPLCQIFQSTPEIISGLACLGRIQAFLESGDRHNFRQVNGDRRPNLEKEAVASPLLVKNLSYAFMIENGCFGWEAGKFVLQRINTRISKASLTMVVGSIGSGSLPYVKHYLERFLSMKGTWTKAAVFPTSVSVINLRFCQTYAEVIKATALEFDLSVLPAGDETNVGSDGISLSGGQKQRVSLARALYLQADVLVLDDVFSGLDADTEKQVFRQVYAPGGLLRRRGSTVLLCTHSIRHLPSADYIITLGDGTIVEQGSYDELIASQGYVQRLRLGESANIDASSEEADLKSESSSSRLTMTVTNIASIVPHSDISRQVGDKTVYKHYVKSMGLIPAMCSLFFAALWGFLTNFPTIYE</sequence>
<evidence type="ECO:0000256" key="2">
    <source>
        <dbReference type="ARBA" id="ARBA00022741"/>
    </source>
</evidence>
<dbReference type="GO" id="GO:0042626">
    <property type="term" value="F:ATPase-coupled transmembrane transporter activity"/>
    <property type="evidence" value="ECO:0007669"/>
    <property type="project" value="TreeGrafter"/>
</dbReference>
<feature type="transmembrane region" description="Helical" evidence="6">
    <location>
        <begin position="424"/>
        <end position="447"/>
    </location>
</feature>
<dbReference type="InterPro" id="IPR017871">
    <property type="entry name" value="ABC_transporter-like_CS"/>
</dbReference>
<feature type="transmembrane region" description="Helical" evidence="6">
    <location>
        <begin position="26"/>
        <end position="46"/>
    </location>
</feature>
<feature type="domain" description="ABC transporter" evidence="7">
    <location>
        <begin position="522"/>
        <end position="742"/>
    </location>
</feature>
<keyword evidence="1 6" id="KW-0812">Transmembrane</keyword>
<feature type="transmembrane region" description="Helical" evidence="6">
    <location>
        <begin position="290"/>
        <end position="308"/>
    </location>
</feature>
<keyword evidence="4 6" id="KW-1133">Transmembrane helix</keyword>
<dbReference type="InterPro" id="IPR050173">
    <property type="entry name" value="ABC_transporter_C-like"/>
</dbReference>
<dbReference type="GO" id="GO:0016887">
    <property type="term" value="F:ATP hydrolysis activity"/>
    <property type="evidence" value="ECO:0007669"/>
    <property type="project" value="InterPro"/>
</dbReference>
<evidence type="ECO:0000256" key="6">
    <source>
        <dbReference type="SAM" id="Phobius"/>
    </source>
</evidence>
<feature type="transmembrane region" description="Helical" evidence="6">
    <location>
        <begin position="124"/>
        <end position="157"/>
    </location>
</feature>
<feature type="transmembrane region" description="Helical" evidence="6">
    <location>
        <begin position="337"/>
        <end position="361"/>
    </location>
</feature>
<evidence type="ECO:0000256" key="4">
    <source>
        <dbReference type="ARBA" id="ARBA00022989"/>
    </source>
</evidence>
<proteinExistence type="predicted"/>
<name>A0A9N9Q332_9HELO</name>
<dbReference type="SUPFAM" id="SSF90123">
    <property type="entry name" value="ABC transporter transmembrane region"/>
    <property type="match status" value="1"/>
</dbReference>
<keyword evidence="2" id="KW-0547">Nucleotide-binding</keyword>
<feature type="transmembrane region" description="Helical" evidence="6">
    <location>
        <begin position="177"/>
        <end position="196"/>
    </location>
</feature>
<gene>
    <name evidence="8" type="ORF">HYALB_00009585</name>
</gene>
<comment type="caution">
    <text evidence="8">The sequence shown here is derived from an EMBL/GenBank/DDBJ whole genome shotgun (WGS) entry which is preliminary data.</text>
</comment>
<dbReference type="PROSITE" id="PS00211">
    <property type="entry name" value="ABC_TRANSPORTER_1"/>
    <property type="match status" value="1"/>
</dbReference>
<dbReference type="Gene3D" id="1.20.1560.10">
    <property type="entry name" value="ABC transporter type 1, transmembrane domain"/>
    <property type="match status" value="1"/>
</dbReference>
<feature type="transmembrane region" description="Helical" evidence="6">
    <location>
        <begin position="92"/>
        <end position="112"/>
    </location>
</feature>
<feature type="transmembrane region" description="Helical" evidence="6">
    <location>
        <begin position="58"/>
        <end position="80"/>
    </location>
</feature>
<dbReference type="PANTHER" id="PTHR24223">
    <property type="entry name" value="ATP-BINDING CASSETTE SUB-FAMILY C"/>
    <property type="match status" value="1"/>
</dbReference>
<feature type="transmembrane region" description="Helical" evidence="6">
    <location>
        <begin position="798"/>
        <end position="816"/>
    </location>
</feature>
<protein>
    <recommendedName>
        <fullName evidence="7">ABC transporter domain-containing protein</fullName>
    </recommendedName>
</protein>
<organism evidence="8 9">
    <name type="scientific">Hymenoscyphus albidus</name>
    <dbReference type="NCBI Taxonomy" id="595503"/>
    <lineage>
        <taxon>Eukaryota</taxon>
        <taxon>Fungi</taxon>
        <taxon>Dikarya</taxon>
        <taxon>Ascomycota</taxon>
        <taxon>Pezizomycotina</taxon>
        <taxon>Leotiomycetes</taxon>
        <taxon>Helotiales</taxon>
        <taxon>Helotiaceae</taxon>
        <taxon>Hymenoscyphus</taxon>
    </lineage>
</organism>
<dbReference type="PANTHER" id="PTHR24223:SF345">
    <property type="entry name" value="ABC MULTIDRUG TRANSPORTER (EUROFUNG)"/>
    <property type="match status" value="1"/>
</dbReference>
<dbReference type="Gene3D" id="3.40.50.300">
    <property type="entry name" value="P-loop containing nucleotide triphosphate hydrolases"/>
    <property type="match status" value="1"/>
</dbReference>
<evidence type="ECO:0000256" key="5">
    <source>
        <dbReference type="ARBA" id="ARBA00023136"/>
    </source>
</evidence>
<accession>A0A9N9Q332</accession>
<dbReference type="InterPro" id="IPR003439">
    <property type="entry name" value="ABC_transporter-like_ATP-bd"/>
</dbReference>
<evidence type="ECO:0000256" key="3">
    <source>
        <dbReference type="ARBA" id="ARBA00022840"/>
    </source>
</evidence>
<dbReference type="PROSITE" id="PS50893">
    <property type="entry name" value="ABC_TRANSPORTER_2"/>
    <property type="match status" value="1"/>
</dbReference>
<dbReference type="AlphaFoldDB" id="A0A9N9Q332"/>
<evidence type="ECO:0000313" key="9">
    <source>
        <dbReference type="Proteomes" id="UP000701801"/>
    </source>
</evidence>
<keyword evidence="3" id="KW-0067">ATP-binding</keyword>
<evidence type="ECO:0000313" key="8">
    <source>
        <dbReference type="EMBL" id="CAG8983983.1"/>
    </source>
</evidence>